<evidence type="ECO:0000256" key="3">
    <source>
        <dbReference type="ARBA" id="ARBA00022801"/>
    </source>
</evidence>
<keyword evidence="2 7" id="KW-0645">Protease</keyword>
<sequence length="387" mass="41031">MGYYDDHSSKKRSVAKKILPAFLGACFGAASVGGTLVYLSKPNVLSVKEHSVSAATTKSVEVHESSDVTNAVNKAADAVVGVSNYQTADLSNELSEASSGSGVIYKKSGSYAYVITNNHVVSGAKKLEISLRNGKKIPVKLLGTDPFMDLAVLRVDGSQIHKVAELGHSDSLKLGEPVVAIGNPLGAEFSGSVTKGIVSGLKRTVPVDINGDGQDDWEADVIQTDAAINPGNSGGALINIEGQVVGINSMKIAQAEVEGIGFSIPISSAVPVVEDLEKYGKVKRPYIGIASRSLDEISLDQAESALKLPESVRKGIVIETVEDGSPASRAGLKPYDVVTKVDNEAISSVADLRSYLYEHKQVGEKAEVTYYRDGHKHHTYLTLQEQH</sequence>
<dbReference type="RefSeq" id="WP_053401437.1">
    <property type="nucleotide sequence ID" value="NZ_LILC01000013.1"/>
</dbReference>
<dbReference type="InterPro" id="IPR051201">
    <property type="entry name" value="Chloro_Bact_Ser_Proteases"/>
</dbReference>
<comment type="caution">
    <text evidence="7">The sequence shown here is derived from an EMBL/GenBank/DDBJ whole genome shotgun (WGS) entry which is preliminary data.</text>
</comment>
<feature type="transmembrane region" description="Helical" evidence="5">
    <location>
        <begin position="18"/>
        <end position="39"/>
    </location>
</feature>
<dbReference type="Pfam" id="PF13365">
    <property type="entry name" value="Trypsin_2"/>
    <property type="match status" value="1"/>
</dbReference>
<keyword evidence="5" id="KW-0812">Transmembrane</keyword>
<evidence type="ECO:0000256" key="4">
    <source>
        <dbReference type="ARBA" id="ARBA00022825"/>
    </source>
</evidence>
<keyword evidence="8" id="KW-1185">Reference proteome</keyword>
<accession>A0A0M0L5J6</accession>
<dbReference type="InterPro" id="IPR009003">
    <property type="entry name" value="Peptidase_S1_PA"/>
</dbReference>
<dbReference type="GO" id="GO:0006508">
    <property type="term" value="P:proteolysis"/>
    <property type="evidence" value="ECO:0007669"/>
    <property type="project" value="UniProtKB-KW"/>
</dbReference>
<dbReference type="InterPro" id="IPR001478">
    <property type="entry name" value="PDZ"/>
</dbReference>
<dbReference type="PANTHER" id="PTHR43343:SF3">
    <property type="entry name" value="PROTEASE DO-LIKE 8, CHLOROPLASTIC"/>
    <property type="match status" value="1"/>
</dbReference>
<protein>
    <submittedName>
        <fullName evidence="7">Serine protease</fullName>
    </submittedName>
</protein>
<dbReference type="SUPFAM" id="SSF50494">
    <property type="entry name" value="Trypsin-like serine proteases"/>
    <property type="match status" value="1"/>
</dbReference>
<evidence type="ECO:0000313" key="8">
    <source>
        <dbReference type="Proteomes" id="UP000037558"/>
    </source>
</evidence>
<comment type="similarity">
    <text evidence="1">Belongs to the peptidase S1C family.</text>
</comment>
<evidence type="ECO:0000259" key="6">
    <source>
        <dbReference type="PROSITE" id="PS50106"/>
    </source>
</evidence>
<dbReference type="PANTHER" id="PTHR43343">
    <property type="entry name" value="PEPTIDASE S12"/>
    <property type="match status" value="1"/>
</dbReference>
<dbReference type="OrthoDB" id="9758917at2"/>
<reference evidence="8" key="1">
    <citation type="submission" date="2015-08" db="EMBL/GenBank/DDBJ databases">
        <title>Fjat-14210 dsm16467.</title>
        <authorList>
            <person name="Liu B."/>
            <person name="Wang J."/>
            <person name="Zhu Y."/>
            <person name="Liu G."/>
            <person name="Chen Q."/>
            <person name="Chen Z."/>
            <person name="Lan J."/>
            <person name="Che J."/>
            <person name="Ge C."/>
            <person name="Shi H."/>
            <person name="Pan Z."/>
            <person name="Liu X."/>
        </authorList>
    </citation>
    <scope>NUCLEOTIDE SEQUENCE [LARGE SCALE GENOMIC DNA]</scope>
    <source>
        <strain evidence="8">DSM 16467</strain>
    </source>
</reference>
<dbReference type="Pfam" id="PF13180">
    <property type="entry name" value="PDZ_2"/>
    <property type="match status" value="1"/>
</dbReference>
<dbReference type="InterPro" id="IPR001940">
    <property type="entry name" value="Peptidase_S1C"/>
</dbReference>
<dbReference type="PROSITE" id="PS50106">
    <property type="entry name" value="PDZ"/>
    <property type="match status" value="1"/>
</dbReference>
<dbReference type="InterPro" id="IPR036034">
    <property type="entry name" value="PDZ_sf"/>
</dbReference>
<evidence type="ECO:0000256" key="5">
    <source>
        <dbReference type="SAM" id="Phobius"/>
    </source>
</evidence>
<keyword evidence="5" id="KW-1133">Transmembrane helix</keyword>
<dbReference type="PATRIC" id="fig|284581.3.peg.2293"/>
<dbReference type="PRINTS" id="PR00834">
    <property type="entry name" value="PROTEASES2C"/>
</dbReference>
<feature type="domain" description="PDZ" evidence="6">
    <location>
        <begin position="296"/>
        <end position="349"/>
    </location>
</feature>
<dbReference type="STRING" id="284581.AMD01_10950"/>
<dbReference type="GO" id="GO:0004252">
    <property type="term" value="F:serine-type endopeptidase activity"/>
    <property type="evidence" value="ECO:0007669"/>
    <property type="project" value="InterPro"/>
</dbReference>
<dbReference type="Gene3D" id="2.40.10.10">
    <property type="entry name" value="Trypsin-like serine proteases"/>
    <property type="match status" value="2"/>
</dbReference>
<dbReference type="Proteomes" id="UP000037558">
    <property type="component" value="Unassembled WGS sequence"/>
</dbReference>
<name>A0A0M0L5J6_9BACI</name>
<organism evidence="7 8">
    <name type="scientific">Priestia koreensis</name>
    <dbReference type="NCBI Taxonomy" id="284581"/>
    <lineage>
        <taxon>Bacteria</taxon>
        <taxon>Bacillati</taxon>
        <taxon>Bacillota</taxon>
        <taxon>Bacilli</taxon>
        <taxon>Bacillales</taxon>
        <taxon>Bacillaceae</taxon>
        <taxon>Priestia</taxon>
    </lineage>
</organism>
<keyword evidence="5" id="KW-0472">Membrane</keyword>
<dbReference type="InterPro" id="IPR043504">
    <property type="entry name" value="Peptidase_S1_PA_chymotrypsin"/>
</dbReference>
<dbReference type="EMBL" id="LILC01000013">
    <property type="protein sequence ID" value="KOO46355.1"/>
    <property type="molecule type" value="Genomic_DNA"/>
</dbReference>
<evidence type="ECO:0000256" key="2">
    <source>
        <dbReference type="ARBA" id="ARBA00022670"/>
    </source>
</evidence>
<evidence type="ECO:0000313" key="7">
    <source>
        <dbReference type="EMBL" id="KOO46355.1"/>
    </source>
</evidence>
<dbReference type="SMART" id="SM00228">
    <property type="entry name" value="PDZ"/>
    <property type="match status" value="1"/>
</dbReference>
<dbReference type="SUPFAM" id="SSF50156">
    <property type="entry name" value="PDZ domain-like"/>
    <property type="match status" value="1"/>
</dbReference>
<gene>
    <name evidence="7" type="ORF">AMD01_10950</name>
</gene>
<keyword evidence="3" id="KW-0378">Hydrolase</keyword>
<dbReference type="Gene3D" id="2.30.42.10">
    <property type="match status" value="1"/>
</dbReference>
<dbReference type="AlphaFoldDB" id="A0A0M0L5J6"/>
<evidence type="ECO:0000256" key="1">
    <source>
        <dbReference type="ARBA" id="ARBA00010541"/>
    </source>
</evidence>
<keyword evidence="4" id="KW-0720">Serine protease</keyword>
<proteinExistence type="inferred from homology"/>